<organism evidence="2 3">
    <name type="scientific">Treponema bryantii</name>
    <dbReference type="NCBI Taxonomy" id="163"/>
    <lineage>
        <taxon>Bacteria</taxon>
        <taxon>Pseudomonadati</taxon>
        <taxon>Spirochaetota</taxon>
        <taxon>Spirochaetia</taxon>
        <taxon>Spirochaetales</taxon>
        <taxon>Treponemataceae</taxon>
        <taxon>Treponema</taxon>
    </lineage>
</organism>
<evidence type="ECO:0000313" key="2">
    <source>
        <dbReference type="EMBL" id="SEP80143.1"/>
    </source>
</evidence>
<dbReference type="Proteomes" id="UP000182360">
    <property type="component" value="Unassembled WGS sequence"/>
</dbReference>
<feature type="region of interest" description="Disordered" evidence="1">
    <location>
        <begin position="46"/>
        <end position="81"/>
    </location>
</feature>
<name>A0A1H9AUQ5_9SPIR</name>
<gene>
    <name evidence="2" type="ORF">SAMN04487977_101467</name>
</gene>
<accession>A0A1H9AUQ5</accession>
<proteinExistence type="predicted"/>
<reference evidence="2 3" key="1">
    <citation type="submission" date="2016-10" db="EMBL/GenBank/DDBJ databases">
        <authorList>
            <person name="de Groot N.N."/>
        </authorList>
    </citation>
    <scope>NUCLEOTIDE SEQUENCE [LARGE SCALE GENOMIC DNA]</scope>
    <source>
        <strain evidence="2 3">B25</strain>
    </source>
</reference>
<dbReference type="OrthoDB" id="982480at2"/>
<dbReference type="AlphaFoldDB" id="A0A1H9AUQ5"/>
<keyword evidence="3" id="KW-1185">Reference proteome</keyword>
<protein>
    <submittedName>
        <fullName evidence="2">Bacteriophage HK97-gp10, putative tail-component</fullName>
    </submittedName>
</protein>
<sequence length="144" mass="15816">MGSWSMDLKKYAKAKEVEIKEVRKSYAFALYSSIVRKTPVDTGRARGNWQVTVGSPASGKVEEKRKSPKPKSQMPDPQGDESIFITNNLEYIEKLEYGGYPNPPKNGSGKTVGGYSKQAPNGMIGVTLANNENIFNAAVRSVKK</sequence>
<dbReference type="RefSeq" id="WP_074640510.1">
    <property type="nucleotide sequence ID" value="NZ_FOFU01000001.1"/>
</dbReference>
<dbReference type="EMBL" id="FOFU01000001">
    <property type="protein sequence ID" value="SEP80143.1"/>
    <property type="molecule type" value="Genomic_DNA"/>
</dbReference>
<evidence type="ECO:0000313" key="3">
    <source>
        <dbReference type="Proteomes" id="UP000182360"/>
    </source>
</evidence>
<evidence type="ECO:0000256" key="1">
    <source>
        <dbReference type="SAM" id="MobiDB-lite"/>
    </source>
</evidence>